<keyword evidence="3" id="KW-1185">Reference proteome</keyword>
<dbReference type="EMBL" id="CP065856">
    <property type="protein sequence ID" value="QPV62416.1"/>
    <property type="molecule type" value="Genomic_DNA"/>
</dbReference>
<name>A0A7T3FXG4_9EURY</name>
<dbReference type="RefSeq" id="WP_198061221.1">
    <property type="nucleotide sequence ID" value="NZ_CP065856.1"/>
</dbReference>
<organism evidence="2 3">
    <name type="scientific">Halosimplex litoreum</name>
    <dbReference type="NCBI Taxonomy" id="1198301"/>
    <lineage>
        <taxon>Archaea</taxon>
        <taxon>Methanobacteriati</taxon>
        <taxon>Methanobacteriota</taxon>
        <taxon>Stenosarchaea group</taxon>
        <taxon>Halobacteria</taxon>
        <taxon>Halobacteriales</taxon>
        <taxon>Haloarculaceae</taxon>
        <taxon>Halosimplex</taxon>
    </lineage>
</organism>
<protein>
    <submittedName>
        <fullName evidence="2">Uncharacterized protein</fullName>
    </submittedName>
</protein>
<feature type="region of interest" description="Disordered" evidence="1">
    <location>
        <begin position="150"/>
        <end position="208"/>
    </location>
</feature>
<feature type="region of interest" description="Disordered" evidence="1">
    <location>
        <begin position="15"/>
        <end position="66"/>
    </location>
</feature>
<dbReference type="PROSITE" id="PS51257">
    <property type="entry name" value="PROKAR_LIPOPROTEIN"/>
    <property type="match status" value="1"/>
</dbReference>
<accession>A0A7T3FXG4</accession>
<gene>
    <name evidence="2" type="ORF">I7X12_16995</name>
</gene>
<feature type="compositionally biased region" description="Basic and acidic residues" evidence="1">
    <location>
        <begin position="164"/>
        <end position="183"/>
    </location>
</feature>
<dbReference type="GeneID" id="60590226"/>
<evidence type="ECO:0000256" key="1">
    <source>
        <dbReference type="SAM" id="MobiDB-lite"/>
    </source>
</evidence>
<dbReference type="OrthoDB" id="241886at2157"/>
<reference evidence="2 3" key="1">
    <citation type="submission" date="2020-12" db="EMBL/GenBank/DDBJ databases">
        <title>Halosimplex halophilum sp. nov. and Halosimplex salinum sp. nov., two new members of the genus Halosimplex.</title>
        <authorList>
            <person name="Cui H.L."/>
        </authorList>
    </citation>
    <scope>NUCLEOTIDE SEQUENCE [LARGE SCALE GENOMIC DNA]</scope>
    <source>
        <strain evidence="2 3">YGH94</strain>
    </source>
</reference>
<feature type="compositionally biased region" description="Low complexity" evidence="1">
    <location>
        <begin position="184"/>
        <end position="208"/>
    </location>
</feature>
<dbReference type="InterPro" id="IPR006311">
    <property type="entry name" value="TAT_signal"/>
</dbReference>
<evidence type="ECO:0000313" key="2">
    <source>
        <dbReference type="EMBL" id="QPV62416.1"/>
    </source>
</evidence>
<dbReference type="KEGG" id="hlt:I7X12_16995"/>
<sequence>MQRRTVLRGLAALAAGAGAGCTADGEVPATAPEPPEGIATPEEGGDGGDRGGGGDDGDAEPTPDQQRFVVPGRTFRSDENGDLVVEVTVRNRVGVAHEAVMTVTVEAGDRTFSPSRHVVLQPQASGLFEIRFPITEGQLTGFAISFDSGPPETPIPDGTVTPYPEDRVATETGTRTDRVDRTATDPSASATAVAASTDSTGSTASSSE</sequence>
<dbReference type="AlphaFoldDB" id="A0A7T3FXG4"/>
<evidence type="ECO:0000313" key="3">
    <source>
        <dbReference type="Proteomes" id="UP000595001"/>
    </source>
</evidence>
<dbReference type="PROSITE" id="PS51318">
    <property type="entry name" value="TAT"/>
    <property type="match status" value="1"/>
</dbReference>
<dbReference type="Proteomes" id="UP000595001">
    <property type="component" value="Chromosome"/>
</dbReference>
<proteinExistence type="predicted"/>